<dbReference type="InterPro" id="IPR016454">
    <property type="entry name" value="Cysteine_dSase"/>
</dbReference>
<evidence type="ECO:0000313" key="12">
    <source>
        <dbReference type="EMBL" id="GIN20101.1"/>
    </source>
</evidence>
<name>A0ABQ4K2W3_9BACI</name>
<sequence length="380" mass="41512">MNNIYLDHAATTPLHPQAVEKMTAVMKEIYGNPSSIHALGRQARHLLDDARAKIARTIHANVNELVFTSGGTEADNLAIIGTAIANRSNGKHIITSSIEHHAVLHACHFLEREGYEVTYVQPGENGLIHVKDIEKTLRDDTILVSIMYANNEVGTIQPIKEIGSLLEGHQAYFHTDAVQAYGTEEIDVNDLQVDLLSASAHKINGPKGVGFLYIKNGTRIDSLFYGGEQELKRRPGTENLVSIAGFAEVASITSRMLEEKRKAYKHLKDQFLQTLDDEKVDFTINGSTEESIPHLLNISFPGTDVESLLVNLDLAGIAASSGSACTAGSVEPSHVLTAMFGDGSERTRNSIRFSFGLGNTKEEAKEAAKRTAEIVRRLTI</sequence>
<dbReference type="SUPFAM" id="SSF53383">
    <property type="entry name" value="PLP-dependent transferases"/>
    <property type="match status" value="1"/>
</dbReference>
<reference evidence="12 13" key="1">
    <citation type="submission" date="2021-03" db="EMBL/GenBank/DDBJ databases">
        <title>Antimicrobial resistance genes in bacteria isolated from Japanese honey, and their potential for conferring macrolide and lincosamide resistance in the American foulbrood pathogen Paenibacillus larvae.</title>
        <authorList>
            <person name="Okamoto M."/>
            <person name="Kumagai M."/>
            <person name="Kanamori H."/>
            <person name="Takamatsu D."/>
        </authorList>
    </citation>
    <scope>NUCLEOTIDE SEQUENCE [LARGE SCALE GENOMIC DNA]</scope>
    <source>
        <strain evidence="12 13">J1TS3</strain>
    </source>
</reference>
<evidence type="ECO:0000259" key="11">
    <source>
        <dbReference type="Pfam" id="PF00266"/>
    </source>
</evidence>
<keyword evidence="13" id="KW-1185">Reference proteome</keyword>
<comment type="cofactor">
    <cofactor evidence="1 10">
        <name>pyridoxal 5'-phosphate</name>
        <dbReference type="ChEBI" id="CHEBI:597326"/>
    </cofactor>
</comment>
<dbReference type="InterPro" id="IPR015424">
    <property type="entry name" value="PyrdxlP-dep_Trfase"/>
</dbReference>
<comment type="caution">
    <text evidence="12">The sequence shown here is derived from an EMBL/GenBank/DDBJ whole genome shotgun (WGS) entry which is preliminary data.</text>
</comment>
<evidence type="ECO:0000256" key="10">
    <source>
        <dbReference type="RuleBase" id="RU004504"/>
    </source>
</evidence>
<evidence type="ECO:0000256" key="6">
    <source>
        <dbReference type="ARBA" id="ARBA00022898"/>
    </source>
</evidence>
<gene>
    <name evidence="12" type="ORF">J1TS3_12350</name>
</gene>
<evidence type="ECO:0000256" key="5">
    <source>
        <dbReference type="ARBA" id="ARBA00022723"/>
    </source>
</evidence>
<evidence type="ECO:0000256" key="7">
    <source>
        <dbReference type="ARBA" id="ARBA00023004"/>
    </source>
</evidence>
<dbReference type="PANTHER" id="PTHR11601:SF34">
    <property type="entry name" value="CYSTEINE DESULFURASE"/>
    <property type="match status" value="1"/>
</dbReference>
<dbReference type="PROSITE" id="PS00595">
    <property type="entry name" value="AA_TRANSFER_CLASS_5"/>
    <property type="match status" value="1"/>
</dbReference>
<evidence type="ECO:0000256" key="8">
    <source>
        <dbReference type="ARBA" id="ARBA00023014"/>
    </source>
</evidence>
<dbReference type="InterPro" id="IPR015421">
    <property type="entry name" value="PyrdxlP-dep_Trfase_major"/>
</dbReference>
<dbReference type="Gene3D" id="3.40.640.10">
    <property type="entry name" value="Type I PLP-dependent aspartate aminotransferase-like (Major domain)"/>
    <property type="match status" value="1"/>
</dbReference>
<dbReference type="EMBL" id="BOQT01000003">
    <property type="protein sequence ID" value="GIN20101.1"/>
    <property type="molecule type" value="Genomic_DNA"/>
</dbReference>
<dbReference type="Gene3D" id="3.90.1150.10">
    <property type="entry name" value="Aspartate Aminotransferase, domain 1"/>
    <property type="match status" value="1"/>
</dbReference>
<evidence type="ECO:0000256" key="1">
    <source>
        <dbReference type="ARBA" id="ARBA00001933"/>
    </source>
</evidence>
<dbReference type="InterPro" id="IPR020578">
    <property type="entry name" value="Aminotrans_V_PyrdxlP_BS"/>
</dbReference>
<dbReference type="Proteomes" id="UP000680279">
    <property type="component" value="Unassembled WGS sequence"/>
</dbReference>
<dbReference type="NCBIfam" id="NF002806">
    <property type="entry name" value="PRK02948.1"/>
    <property type="match status" value="1"/>
</dbReference>
<dbReference type="RefSeq" id="WP_018705755.1">
    <property type="nucleotide sequence ID" value="NZ_BOQT01000003.1"/>
</dbReference>
<evidence type="ECO:0000256" key="9">
    <source>
        <dbReference type="ARBA" id="ARBA00050776"/>
    </source>
</evidence>
<proteinExistence type="inferred from homology"/>
<keyword evidence="5" id="KW-0479">Metal-binding</keyword>
<accession>A0ABQ4K2W3</accession>
<evidence type="ECO:0000256" key="3">
    <source>
        <dbReference type="ARBA" id="ARBA00012239"/>
    </source>
</evidence>
<organism evidence="12 13">
    <name type="scientific">Siminovitchia fordii</name>
    <dbReference type="NCBI Taxonomy" id="254759"/>
    <lineage>
        <taxon>Bacteria</taxon>
        <taxon>Bacillati</taxon>
        <taxon>Bacillota</taxon>
        <taxon>Bacilli</taxon>
        <taxon>Bacillales</taxon>
        <taxon>Bacillaceae</taxon>
        <taxon>Siminovitchia</taxon>
    </lineage>
</organism>
<keyword evidence="8" id="KW-0411">Iron-sulfur</keyword>
<dbReference type="InterPro" id="IPR015422">
    <property type="entry name" value="PyrdxlP-dep_Trfase_small"/>
</dbReference>
<comment type="catalytic activity">
    <reaction evidence="9">
        <text>(sulfur carrier)-H + L-cysteine = (sulfur carrier)-SH + L-alanine</text>
        <dbReference type="Rhea" id="RHEA:43892"/>
        <dbReference type="Rhea" id="RHEA-COMP:14737"/>
        <dbReference type="Rhea" id="RHEA-COMP:14739"/>
        <dbReference type="ChEBI" id="CHEBI:29917"/>
        <dbReference type="ChEBI" id="CHEBI:35235"/>
        <dbReference type="ChEBI" id="CHEBI:57972"/>
        <dbReference type="ChEBI" id="CHEBI:64428"/>
        <dbReference type="EC" id="2.8.1.7"/>
    </reaction>
</comment>
<dbReference type="InterPro" id="IPR000192">
    <property type="entry name" value="Aminotrans_V_dom"/>
</dbReference>
<keyword evidence="4" id="KW-0808">Transferase</keyword>
<dbReference type="PIRSF" id="PIRSF005572">
    <property type="entry name" value="NifS"/>
    <property type="match status" value="1"/>
</dbReference>
<comment type="similarity">
    <text evidence="2">Belongs to the class-V pyridoxal-phosphate-dependent aminotransferase family. NifS/IscS subfamily.</text>
</comment>
<keyword evidence="6" id="KW-0663">Pyridoxal phosphate</keyword>
<evidence type="ECO:0000256" key="2">
    <source>
        <dbReference type="ARBA" id="ARBA00006490"/>
    </source>
</evidence>
<dbReference type="Pfam" id="PF00266">
    <property type="entry name" value="Aminotran_5"/>
    <property type="match status" value="1"/>
</dbReference>
<feature type="domain" description="Aminotransferase class V" evidence="11">
    <location>
        <begin position="4"/>
        <end position="364"/>
    </location>
</feature>
<dbReference type="EC" id="2.8.1.7" evidence="3"/>
<evidence type="ECO:0000313" key="13">
    <source>
        <dbReference type="Proteomes" id="UP000680279"/>
    </source>
</evidence>
<evidence type="ECO:0000256" key="4">
    <source>
        <dbReference type="ARBA" id="ARBA00022679"/>
    </source>
</evidence>
<protein>
    <recommendedName>
        <fullName evidence="3">cysteine desulfurase</fullName>
        <ecNumber evidence="3">2.8.1.7</ecNumber>
    </recommendedName>
</protein>
<dbReference type="Gene3D" id="1.10.260.50">
    <property type="match status" value="1"/>
</dbReference>
<dbReference type="PANTHER" id="PTHR11601">
    <property type="entry name" value="CYSTEINE DESULFURYLASE FAMILY MEMBER"/>
    <property type="match status" value="1"/>
</dbReference>
<keyword evidence="7" id="KW-0408">Iron</keyword>